<accession>A0AAD6VI62</accession>
<protein>
    <submittedName>
        <fullName evidence="2">Uncharacterized protein</fullName>
    </submittedName>
</protein>
<name>A0AAD6VI62_9AGAR</name>
<evidence type="ECO:0000313" key="3">
    <source>
        <dbReference type="Proteomes" id="UP001219525"/>
    </source>
</evidence>
<gene>
    <name evidence="2" type="ORF">GGX14DRAFT_565563</name>
</gene>
<keyword evidence="3" id="KW-1185">Reference proteome</keyword>
<organism evidence="2 3">
    <name type="scientific">Mycena pura</name>
    <dbReference type="NCBI Taxonomy" id="153505"/>
    <lineage>
        <taxon>Eukaryota</taxon>
        <taxon>Fungi</taxon>
        <taxon>Dikarya</taxon>
        <taxon>Basidiomycota</taxon>
        <taxon>Agaricomycotina</taxon>
        <taxon>Agaricomycetes</taxon>
        <taxon>Agaricomycetidae</taxon>
        <taxon>Agaricales</taxon>
        <taxon>Marasmiineae</taxon>
        <taxon>Mycenaceae</taxon>
        <taxon>Mycena</taxon>
    </lineage>
</organism>
<feature type="region of interest" description="Disordered" evidence="1">
    <location>
        <begin position="172"/>
        <end position="205"/>
    </location>
</feature>
<proteinExistence type="predicted"/>
<evidence type="ECO:0000256" key="1">
    <source>
        <dbReference type="SAM" id="MobiDB-lite"/>
    </source>
</evidence>
<dbReference type="AlphaFoldDB" id="A0AAD6VI62"/>
<dbReference type="EMBL" id="JARJCW010000028">
    <property type="protein sequence ID" value="KAJ7210357.1"/>
    <property type="molecule type" value="Genomic_DNA"/>
</dbReference>
<sequence>MTIVFSSCDNLKSRVILAWQATDIRPRASYTPDILGHLGTARGFTFPNSDAGLRNALTVVTAGLTSLTALMRLVQANRTRYGAYVSAADAADRFISSIRLVPIDILVEGYTMTGWNVYVDSPTDNYAIWDQICNTVAALLMHTPLNGTGRITRHFQCRICFSLDHPTPRHSRLAWPHGRHDRRPRKYHPGRTREGAQGAPQRRRQRWTIEWSRPKPWPRRAWGQGKNLTPEVSFLTEYIARQYLKFYPICPPPPFPFVTMIRTLRQFYVLLCTFANDEIFCLPASSLPRT</sequence>
<feature type="compositionally biased region" description="Basic residues" evidence="1">
    <location>
        <begin position="172"/>
        <end position="190"/>
    </location>
</feature>
<comment type="caution">
    <text evidence="2">The sequence shown here is derived from an EMBL/GenBank/DDBJ whole genome shotgun (WGS) entry which is preliminary data.</text>
</comment>
<reference evidence="2" key="1">
    <citation type="submission" date="2023-03" db="EMBL/GenBank/DDBJ databases">
        <title>Massive genome expansion in bonnet fungi (Mycena s.s.) driven by repeated elements and novel gene families across ecological guilds.</title>
        <authorList>
            <consortium name="Lawrence Berkeley National Laboratory"/>
            <person name="Harder C.B."/>
            <person name="Miyauchi S."/>
            <person name="Viragh M."/>
            <person name="Kuo A."/>
            <person name="Thoen E."/>
            <person name="Andreopoulos B."/>
            <person name="Lu D."/>
            <person name="Skrede I."/>
            <person name="Drula E."/>
            <person name="Henrissat B."/>
            <person name="Morin E."/>
            <person name="Kohler A."/>
            <person name="Barry K."/>
            <person name="LaButti K."/>
            <person name="Morin E."/>
            <person name="Salamov A."/>
            <person name="Lipzen A."/>
            <person name="Mereny Z."/>
            <person name="Hegedus B."/>
            <person name="Baldrian P."/>
            <person name="Stursova M."/>
            <person name="Weitz H."/>
            <person name="Taylor A."/>
            <person name="Grigoriev I.V."/>
            <person name="Nagy L.G."/>
            <person name="Martin F."/>
            <person name="Kauserud H."/>
        </authorList>
    </citation>
    <scope>NUCLEOTIDE SEQUENCE</scope>
    <source>
        <strain evidence="2">9144</strain>
    </source>
</reference>
<dbReference type="Proteomes" id="UP001219525">
    <property type="component" value="Unassembled WGS sequence"/>
</dbReference>
<evidence type="ECO:0000313" key="2">
    <source>
        <dbReference type="EMBL" id="KAJ7210357.1"/>
    </source>
</evidence>